<reference evidence="1 2" key="1">
    <citation type="journal article" date="2016" name="Nat. Commun.">
        <title>Extremotolerant tardigrade genome and improved radiotolerance of human cultured cells by tardigrade-unique protein.</title>
        <authorList>
            <person name="Hashimoto T."/>
            <person name="Horikawa D.D."/>
            <person name="Saito Y."/>
            <person name="Kuwahara H."/>
            <person name="Kozuka-Hata H."/>
            <person name="Shin-I T."/>
            <person name="Minakuchi Y."/>
            <person name="Ohishi K."/>
            <person name="Motoyama A."/>
            <person name="Aizu T."/>
            <person name="Enomoto A."/>
            <person name="Kondo K."/>
            <person name="Tanaka S."/>
            <person name="Hara Y."/>
            <person name="Koshikawa S."/>
            <person name="Sagara H."/>
            <person name="Miura T."/>
            <person name="Yokobori S."/>
            <person name="Miyagawa K."/>
            <person name="Suzuki Y."/>
            <person name="Kubo T."/>
            <person name="Oyama M."/>
            <person name="Kohara Y."/>
            <person name="Fujiyama A."/>
            <person name="Arakawa K."/>
            <person name="Katayama T."/>
            <person name="Toyoda A."/>
            <person name="Kunieda T."/>
        </authorList>
    </citation>
    <scope>NUCLEOTIDE SEQUENCE [LARGE SCALE GENOMIC DNA]</scope>
    <source>
        <strain evidence="1 2">YOKOZUNA-1</strain>
    </source>
</reference>
<evidence type="ECO:0000313" key="2">
    <source>
        <dbReference type="Proteomes" id="UP000186922"/>
    </source>
</evidence>
<sequence>MFKDFSDRSAVELAALMTNNSPQMECQICLAFLLDIQLYPGVPNLPTDTETTRSYAGSWLLMGDVEISSTEAASAWSSATANHARSARLRERFSITPE</sequence>
<dbReference type="Proteomes" id="UP000186922">
    <property type="component" value="Unassembled WGS sequence"/>
</dbReference>
<organism evidence="1 2">
    <name type="scientific">Ramazzottius varieornatus</name>
    <name type="common">Water bear</name>
    <name type="synonym">Tardigrade</name>
    <dbReference type="NCBI Taxonomy" id="947166"/>
    <lineage>
        <taxon>Eukaryota</taxon>
        <taxon>Metazoa</taxon>
        <taxon>Ecdysozoa</taxon>
        <taxon>Tardigrada</taxon>
        <taxon>Eutardigrada</taxon>
        <taxon>Parachela</taxon>
        <taxon>Hypsibioidea</taxon>
        <taxon>Ramazzottiidae</taxon>
        <taxon>Ramazzottius</taxon>
    </lineage>
</organism>
<protein>
    <submittedName>
        <fullName evidence="1">Uncharacterized protein</fullName>
    </submittedName>
</protein>
<accession>A0A1D1VIK4</accession>
<evidence type="ECO:0000313" key="1">
    <source>
        <dbReference type="EMBL" id="GAV01430.1"/>
    </source>
</evidence>
<comment type="caution">
    <text evidence="1">The sequence shown here is derived from an EMBL/GenBank/DDBJ whole genome shotgun (WGS) entry which is preliminary data.</text>
</comment>
<name>A0A1D1VIK4_RAMVA</name>
<dbReference type="AlphaFoldDB" id="A0A1D1VIK4"/>
<proteinExistence type="predicted"/>
<gene>
    <name evidence="1" type="primary">RvY_12143-1</name>
    <name evidence="1" type="synonym">RvY_12143.1</name>
    <name evidence="1" type="ORF">RvY_12143</name>
</gene>
<keyword evidence="2" id="KW-1185">Reference proteome</keyword>
<dbReference type="EMBL" id="BDGG01000007">
    <property type="protein sequence ID" value="GAV01430.1"/>
    <property type="molecule type" value="Genomic_DNA"/>
</dbReference>